<evidence type="ECO:0000313" key="2">
    <source>
        <dbReference type="EMBL" id="CAK9106700.1"/>
    </source>
</evidence>
<reference evidence="2 3" key="1">
    <citation type="submission" date="2024-02" db="EMBL/GenBank/DDBJ databases">
        <authorList>
            <person name="Chen Y."/>
            <person name="Shah S."/>
            <person name="Dougan E. K."/>
            <person name="Thang M."/>
            <person name="Chan C."/>
        </authorList>
    </citation>
    <scope>NUCLEOTIDE SEQUENCE [LARGE SCALE GENOMIC DNA]</scope>
</reference>
<dbReference type="EMBL" id="CAXAMM010042795">
    <property type="protein sequence ID" value="CAK9106700.1"/>
    <property type="molecule type" value="Genomic_DNA"/>
</dbReference>
<sequence length="359" mass="40158">MDAIFGHEAAELIRVRKLSSDELRAKEVRDHPELPGVKEHQQFLTLVEDAEEEEQQEELDRLYSAAKKEKKARGKDKGKDEAKKGENQEGDKEQKDVKDKKAALEKDAKKAMSDASAKIKWALGLSDHLREAVKSDFDTKKKVLEAKAWGSLCMKSLLVLAGDFNFGPLERDVTEKLASGESRGCTGPWTEKLASYAPGNASRDFKRNEPVMVEVAAKVETGSTDSGRMNLPVILPYDVMDYLIGSCHLPIDDLLLNKFWSHLDSVQDPWALSTSDFRKAAGANVIPLGFYGDEACIGLVTDPYNQIYGSLAEADSIEQAGKTFLLAYRHNRLLRQCFGEEVRRKRGDVYSFMGYIFSK</sequence>
<feature type="compositionally biased region" description="Basic and acidic residues" evidence="1">
    <location>
        <begin position="75"/>
        <end position="105"/>
    </location>
</feature>
<protein>
    <submittedName>
        <fullName evidence="2">Uncharacterized protein</fullName>
    </submittedName>
</protein>
<comment type="caution">
    <text evidence="2">The sequence shown here is derived from an EMBL/GenBank/DDBJ whole genome shotgun (WGS) entry which is preliminary data.</text>
</comment>
<gene>
    <name evidence="2" type="ORF">SCF082_LOCUS49697</name>
</gene>
<keyword evidence="3" id="KW-1185">Reference proteome</keyword>
<evidence type="ECO:0000313" key="3">
    <source>
        <dbReference type="Proteomes" id="UP001642464"/>
    </source>
</evidence>
<organism evidence="2 3">
    <name type="scientific">Durusdinium trenchii</name>
    <dbReference type="NCBI Taxonomy" id="1381693"/>
    <lineage>
        <taxon>Eukaryota</taxon>
        <taxon>Sar</taxon>
        <taxon>Alveolata</taxon>
        <taxon>Dinophyceae</taxon>
        <taxon>Suessiales</taxon>
        <taxon>Symbiodiniaceae</taxon>
        <taxon>Durusdinium</taxon>
    </lineage>
</organism>
<evidence type="ECO:0000256" key="1">
    <source>
        <dbReference type="SAM" id="MobiDB-lite"/>
    </source>
</evidence>
<feature type="region of interest" description="Disordered" evidence="1">
    <location>
        <begin position="26"/>
        <end position="105"/>
    </location>
</feature>
<feature type="compositionally biased region" description="Acidic residues" evidence="1">
    <location>
        <begin position="48"/>
        <end position="57"/>
    </location>
</feature>
<name>A0ABP0S2Z1_9DINO</name>
<accession>A0ABP0S2Z1</accession>
<feature type="compositionally biased region" description="Basic and acidic residues" evidence="1">
    <location>
        <begin position="26"/>
        <end position="41"/>
    </location>
</feature>
<dbReference type="Proteomes" id="UP001642464">
    <property type="component" value="Unassembled WGS sequence"/>
</dbReference>
<proteinExistence type="predicted"/>